<evidence type="ECO:0000259" key="25">
    <source>
        <dbReference type="PROSITE" id="PS50878"/>
    </source>
</evidence>
<proteinExistence type="inferred from homology"/>
<feature type="binding site" evidence="20">
    <location>
        <position position="789"/>
    </location>
    <ligand>
        <name>Ca(2+)</name>
        <dbReference type="ChEBI" id="CHEBI:29108"/>
        <label>1</label>
    </ligand>
</feature>
<comment type="subcellular location">
    <subcellularLocation>
        <location evidence="4">Secreted</location>
    </subcellularLocation>
    <subcellularLocation>
        <location evidence="3">Vacuole</location>
    </subcellularLocation>
</comment>
<dbReference type="Pfam" id="PF14392">
    <property type="entry name" value="zf-CCHC_4"/>
    <property type="match status" value="1"/>
</dbReference>
<reference evidence="26 27" key="1">
    <citation type="submission" date="2020-12" db="EMBL/GenBank/DDBJ databases">
        <title>Concerted genomic and epigenomic changes stabilize Arabidopsis allopolyploids.</title>
        <authorList>
            <person name="Chen Z."/>
        </authorList>
    </citation>
    <scope>NUCLEOTIDE SEQUENCE [LARGE SCALE GENOMIC DNA]</scope>
    <source>
        <strain evidence="26">Allo738</strain>
        <tissue evidence="26">Leaf</tissue>
    </source>
</reference>
<evidence type="ECO:0000256" key="1">
    <source>
        <dbReference type="ARBA" id="ARBA00000189"/>
    </source>
</evidence>
<dbReference type="InterPro" id="IPR033905">
    <property type="entry name" value="Secretory_peroxidase"/>
</dbReference>
<dbReference type="EMBL" id="JAEFBK010000001">
    <property type="protein sequence ID" value="KAG7649070.1"/>
    <property type="molecule type" value="Genomic_DNA"/>
</dbReference>
<evidence type="ECO:0000313" key="26">
    <source>
        <dbReference type="EMBL" id="KAG7649070.1"/>
    </source>
</evidence>
<keyword evidence="14 20" id="KW-0408">Iron</keyword>
<feature type="binding site" evidence="20">
    <location>
        <position position="801"/>
    </location>
    <ligand>
        <name>Ca(2+)</name>
        <dbReference type="ChEBI" id="CHEBI:29108"/>
        <label>1</label>
    </ligand>
</feature>
<keyword evidence="9" id="KW-0349">Heme</keyword>
<feature type="compositionally biased region" description="Basic and acidic residues" evidence="23">
    <location>
        <begin position="703"/>
        <end position="713"/>
    </location>
</feature>
<dbReference type="GO" id="GO:0140825">
    <property type="term" value="F:lactoperoxidase activity"/>
    <property type="evidence" value="ECO:0007669"/>
    <property type="project" value="UniProtKB-EC"/>
</dbReference>
<feature type="compositionally biased region" description="Basic and acidic residues" evidence="23">
    <location>
        <begin position="680"/>
        <end position="689"/>
    </location>
</feature>
<keyword evidence="7" id="KW-0964">Secreted</keyword>
<feature type="binding site" evidence="20">
    <location>
        <position position="783"/>
    </location>
    <ligand>
        <name>Ca(2+)</name>
        <dbReference type="ChEBI" id="CHEBI:29108"/>
        <label>1</label>
    </ligand>
</feature>
<dbReference type="CDD" id="cd00693">
    <property type="entry name" value="secretory_peroxidase"/>
    <property type="match status" value="1"/>
</dbReference>
<dbReference type="Proteomes" id="UP000694240">
    <property type="component" value="Chromosome 1"/>
</dbReference>
<feature type="region of interest" description="Disordered" evidence="23">
    <location>
        <begin position="646"/>
        <end position="715"/>
    </location>
</feature>
<evidence type="ECO:0000256" key="11">
    <source>
        <dbReference type="ARBA" id="ARBA00022729"/>
    </source>
</evidence>
<accession>A0A8T2GP63</accession>
<evidence type="ECO:0000256" key="3">
    <source>
        <dbReference type="ARBA" id="ARBA00004116"/>
    </source>
</evidence>
<sequence length="1041" mass="116420">MGNSLSFILDENGKEQTRNSEKGKVASHYFENLFTSSYSSNSNAWLQGFPVKVYSSMNQDLTKEVTEEEIQNVVFAINPESAPGPDGFTAFFFQKYWSVVKSQILQEIFGFFRTGVLPQEWNHTLICLIPKISPPQRMTDLRPISLCSLLYKIISKILTSRLKKHLPDIISPSQSAFVPERLVSDNILIAHEIVHNLRTNDKISREFMAVKTDMSKAFDRVEWPFLKDIMKALGFNMQWISWIIACVSSVSYSVLINGQAFGYIKPARGIRQGDPLSSSLFVLCTEALIHILNTAERARKISGIKFQETGVSVNHLLFADDTLLMCKATRNECEELMSCLSTYDKVSGQMINVSKSAVTFGSKIDEETKDWIKNRSGIALEGGSGKYLVIMADELWDELQDLELGREDPPQLIPHAAYTTNESRNRLTLIARPLNPRSQNLNAVVAALPRVWGLTSQKWKWRSVNRHSLDEICECMIKSTFRLGNCPSTTTEHKTLSVSSRKKLCVRIFYSKASSQALLMWLLTDISSTSRTWEVNLAFEYLSTITLWVQMRGIPLVYVCEETVVEIAHGLGEIISLDFHDATTTQIAYIRVRIRFDLTDRIRFFQRIIFDSGESALIRFQYERLRRICSSCFRLTHHRNYCPFRQPEPLPLVRGPNNNPSRTRREGESSSQGEIGNPGKKVDKGDSTKRKNMSNAKSDEEETSPREVEHKDGGFVSSFPSGYNNGYNNGHGHGLTSNLNYRFYDRSCPRLQTIVKSGVWRAFKDDSRIAASLLRLHFHDCFVNGCDGSILLNDSEDFKGEKNAQPNRNSVRGFEVIEDIKSDIESSCPLTVSCADIVALAAREAVVLTGGPFWPVPLGRRDSLTASEQAANTNLPSPFEALENITAKFVTLGLDLKDVVVLSGAHTIGFAQCFVIKHRLFNFKGSGQPDPNLAASSALLSKLKDTCPNVDSSDSKLAALDAASSVKFDNAYYVNLMNNIGLLDSDQTLMTDPTAAALVKSYSENPYLFSRDFAVSMVKMGNIGVMTGSDGVIRGKCGFPG</sequence>
<dbReference type="FunFam" id="1.10.520.10:FF:000001">
    <property type="entry name" value="Peroxidase"/>
    <property type="match status" value="1"/>
</dbReference>
<feature type="disulfide bond" evidence="22">
    <location>
        <begin position="913"/>
        <end position="947"/>
    </location>
</feature>
<feature type="active site" description="Proton acceptor" evidence="18">
    <location>
        <position position="779"/>
    </location>
</feature>
<dbReference type="InterPro" id="IPR000823">
    <property type="entry name" value="Peroxidase_pln"/>
</dbReference>
<evidence type="ECO:0000256" key="16">
    <source>
        <dbReference type="ARBA" id="ARBA00023180"/>
    </source>
</evidence>
<dbReference type="PROSITE" id="PS00435">
    <property type="entry name" value="PEROXIDASE_1"/>
    <property type="match status" value="1"/>
</dbReference>
<keyword evidence="11" id="KW-0732">Signal</keyword>
<feature type="binding site" evidence="20">
    <location>
        <position position="961"/>
    </location>
    <ligand>
        <name>Ca(2+)</name>
        <dbReference type="ChEBI" id="CHEBI:29108"/>
        <label>2</label>
    </ligand>
</feature>
<dbReference type="GO" id="GO:0020037">
    <property type="term" value="F:heme binding"/>
    <property type="evidence" value="ECO:0007669"/>
    <property type="project" value="InterPro"/>
</dbReference>
<evidence type="ECO:0000256" key="9">
    <source>
        <dbReference type="ARBA" id="ARBA00022617"/>
    </source>
</evidence>
<name>A0A8T2GP63_9BRAS</name>
<keyword evidence="16" id="KW-0325">Glycoprotein</keyword>
<feature type="binding site" evidence="19">
    <location>
        <position position="876"/>
    </location>
    <ligand>
        <name>substrate</name>
    </ligand>
</feature>
<feature type="disulfide bond" evidence="22">
    <location>
        <begin position="834"/>
        <end position="1037"/>
    </location>
</feature>
<dbReference type="InterPro" id="IPR019794">
    <property type="entry name" value="Peroxidases_AS"/>
</dbReference>
<evidence type="ECO:0000256" key="18">
    <source>
        <dbReference type="PIRSR" id="PIRSR600823-1"/>
    </source>
</evidence>
<dbReference type="GO" id="GO:0042744">
    <property type="term" value="P:hydrogen peroxide catabolic process"/>
    <property type="evidence" value="ECO:0007669"/>
    <property type="project" value="UniProtKB-KW"/>
</dbReference>
<keyword evidence="13" id="KW-0560">Oxidoreductase</keyword>
<evidence type="ECO:0000256" key="4">
    <source>
        <dbReference type="ARBA" id="ARBA00004613"/>
    </source>
</evidence>
<evidence type="ECO:0000313" key="27">
    <source>
        <dbReference type="Proteomes" id="UP000694240"/>
    </source>
</evidence>
<feature type="domain" description="Plant heme peroxidase family profile" evidence="24">
    <location>
        <begin position="738"/>
        <end position="1041"/>
    </location>
</feature>
<dbReference type="InterPro" id="IPR000477">
    <property type="entry name" value="RT_dom"/>
</dbReference>
<dbReference type="GO" id="GO:0005773">
    <property type="term" value="C:vacuole"/>
    <property type="evidence" value="ECO:0007669"/>
    <property type="project" value="UniProtKB-SubCell"/>
</dbReference>
<comment type="catalytic activity">
    <reaction evidence="1">
        <text>2 a phenolic donor + H2O2 = 2 a phenolic radical donor + 2 H2O</text>
        <dbReference type="Rhea" id="RHEA:56136"/>
        <dbReference type="ChEBI" id="CHEBI:15377"/>
        <dbReference type="ChEBI" id="CHEBI:16240"/>
        <dbReference type="ChEBI" id="CHEBI:139520"/>
        <dbReference type="ChEBI" id="CHEBI:139521"/>
        <dbReference type="EC" id="1.11.1.7"/>
    </reaction>
</comment>
<dbReference type="EC" id="1.11.1.7" evidence="6"/>
<dbReference type="FunFam" id="1.10.420.10:FF:000001">
    <property type="entry name" value="Peroxidase"/>
    <property type="match status" value="1"/>
</dbReference>
<evidence type="ECO:0000256" key="22">
    <source>
        <dbReference type="PIRSR" id="PIRSR600823-5"/>
    </source>
</evidence>
<keyword evidence="27" id="KW-1185">Reference proteome</keyword>
<evidence type="ECO:0000256" key="20">
    <source>
        <dbReference type="PIRSR" id="PIRSR600823-3"/>
    </source>
</evidence>
<comment type="cofactor">
    <cofactor evidence="20">
        <name>heme b</name>
        <dbReference type="ChEBI" id="CHEBI:60344"/>
    </cofactor>
    <text evidence="20">Binds 1 heme b (iron(II)-protoporphyrin IX) group per subunit.</text>
</comment>
<evidence type="ECO:0000256" key="10">
    <source>
        <dbReference type="ARBA" id="ARBA00022723"/>
    </source>
</evidence>
<feature type="binding site" evidence="20">
    <location>
        <position position="780"/>
    </location>
    <ligand>
        <name>Ca(2+)</name>
        <dbReference type="ChEBI" id="CHEBI:29108"/>
        <label>1</label>
    </ligand>
</feature>
<dbReference type="PROSITE" id="PS50873">
    <property type="entry name" value="PEROXIDASE_4"/>
    <property type="match status" value="1"/>
</dbReference>
<dbReference type="PROSITE" id="PS00436">
    <property type="entry name" value="PEROXIDASE_2"/>
    <property type="match status" value="1"/>
</dbReference>
<dbReference type="InterPro" id="IPR019793">
    <property type="entry name" value="Peroxidases_heam-ligand_BS"/>
</dbReference>
<evidence type="ECO:0000256" key="15">
    <source>
        <dbReference type="ARBA" id="ARBA00023157"/>
    </source>
</evidence>
<gene>
    <name evidence="26" type="ORF">ISN45_At01g041490</name>
</gene>
<evidence type="ECO:0000256" key="17">
    <source>
        <dbReference type="ARBA" id="ARBA00023324"/>
    </source>
</evidence>
<dbReference type="InterPro" id="IPR025836">
    <property type="entry name" value="Zn_knuckle_CX2CX4HX4C"/>
</dbReference>
<evidence type="ECO:0000256" key="13">
    <source>
        <dbReference type="ARBA" id="ARBA00023002"/>
    </source>
</evidence>
<dbReference type="GO" id="GO:0006979">
    <property type="term" value="P:response to oxidative stress"/>
    <property type="evidence" value="ECO:0007669"/>
    <property type="project" value="InterPro"/>
</dbReference>
<feature type="binding site" evidence="20">
    <location>
        <position position="787"/>
    </location>
    <ligand>
        <name>Ca(2+)</name>
        <dbReference type="ChEBI" id="CHEBI:29108"/>
        <label>1</label>
    </ligand>
</feature>
<evidence type="ECO:0000259" key="24">
    <source>
        <dbReference type="PROSITE" id="PS50873"/>
    </source>
</evidence>
<keyword evidence="17" id="KW-0376">Hydrogen peroxide</keyword>
<organism evidence="26 27">
    <name type="scientific">Arabidopsis thaliana x Arabidopsis arenosa</name>
    <dbReference type="NCBI Taxonomy" id="1240361"/>
    <lineage>
        <taxon>Eukaryota</taxon>
        <taxon>Viridiplantae</taxon>
        <taxon>Streptophyta</taxon>
        <taxon>Embryophyta</taxon>
        <taxon>Tracheophyta</taxon>
        <taxon>Spermatophyta</taxon>
        <taxon>Magnoliopsida</taxon>
        <taxon>eudicotyledons</taxon>
        <taxon>Gunneridae</taxon>
        <taxon>Pentapetalae</taxon>
        <taxon>rosids</taxon>
        <taxon>malvids</taxon>
        <taxon>Brassicales</taxon>
        <taxon>Brassicaceae</taxon>
        <taxon>Camelineae</taxon>
        <taxon>Arabidopsis</taxon>
    </lineage>
</organism>
<feature type="site" description="Transition state stabilizer" evidence="21">
    <location>
        <position position="775"/>
    </location>
</feature>
<keyword evidence="12 20" id="KW-0106">Calcium</keyword>
<comment type="cofactor">
    <cofactor evidence="20">
        <name>Ca(2+)</name>
        <dbReference type="ChEBI" id="CHEBI:29108"/>
    </cofactor>
    <text evidence="20">Binds 2 calcium ions per subunit.</text>
</comment>
<keyword evidence="15 22" id="KW-1015">Disulfide bond</keyword>
<feature type="binding site" evidence="20">
    <location>
        <position position="785"/>
    </location>
    <ligand>
        <name>Ca(2+)</name>
        <dbReference type="ChEBI" id="CHEBI:29108"/>
        <label>1</label>
    </ligand>
</feature>
<evidence type="ECO:0000256" key="2">
    <source>
        <dbReference type="ARBA" id="ARBA00002322"/>
    </source>
</evidence>
<evidence type="ECO:0000256" key="14">
    <source>
        <dbReference type="ARBA" id="ARBA00023004"/>
    </source>
</evidence>
<dbReference type="InterPro" id="IPR002016">
    <property type="entry name" value="Haem_peroxidase"/>
</dbReference>
<evidence type="ECO:0000256" key="12">
    <source>
        <dbReference type="ARBA" id="ARBA00022837"/>
    </source>
</evidence>
<comment type="caution">
    <text evidence="26">The sequence shown here is derived from an EMBL/GenBank/DDBJ whole genome shotgun (WGS) entry which is preliminary data.</text>
</comment>
<dbReference type="PANTHER" id="PTHR31388">
    <property type="entry name" value="PEROXIDASE 72-RELATED"/>
    <property type="match status" value="1"/>
</dbReference>
<evidence type="ECO:0000256" key="23">
    <source>
        <dbReference type="SAM" id="MobiDB-lite"/>
    </source>
</evidence>
<dbReference type="GO" id="GO:0005576">
    <property type="term" value="C:extracellular region"/>
    <property type="evidence" value="ECO:0007669"/>
    <property type="project" value="UniProtKB-SubCell"/>
</dbReference>
<evidence type="ECO:0000256" key="19">
    <source>
        <dbReference type="PIRSR" id="PIRSR600823-2"/>
    </source>
</evidence>
<feature type="binding site" evidence="20">
    <location>
        <position position="907"/>
    </location>
    <ligand>
        <name>Ca(2+)</name>
        <dbReference type="ChEBI" id="CHEBI:29108"/>
        <label>2</label>
    </ligand>
</feature>
<evidence type="ECO:0000256" key="6">
    <source>
        <dbReference type="ARBA" id="ARBA00012313"/>
    </source>
</evidence>
<feature type="disulfide bond" evidence="22">
    <location>
        <begin position="781"/>
        <end position="786"/>
    </location>
</feature>
<dbReference type="Pfam" id="PF00141">
    <property type="entry name" value="peroxidase"/>
    <property type="match status" value="1"/>
</dbReference>
<feature type="binding site" description="axial binding residue" evidence="20">
    <location>
        <position position="906"/>
    </location>
    <ligand>
        <name>heme b</name>
        <dbReference type="ChEBI" id="CHEBI:60344"/>
    </ligand>
    <ligandPart>
        <name>Fe</name>
        <dbReference type="ChEBI" id="CHEBI:18248"/>
    </ligandPart>
</feature>
<evidence type="ECO:0000256" key="5">
    <source>
        <dbReference type="ARBA" id="ARBA00006873"/>
    </source>
</evidence>
<comment type="similarity">
    <text evidence="5">Belongs to the peroxidase family. Ascorbate peroxidase subfamily.</text>
</comment>
<dbReference type="AlphaFoldDB" id="A0A8T2GP63"/>
<protein>
    <recommendedName>
        <fullName evidence="6">peroxidase</fullName>
        <ecNumber evidence="6">1.11.1.7</ecNumber>
    </recommendedName>
</protein>
<feature type="domain" description="Reverse transcriptase" evidence="25">
    <location>
        <begin position="110"/>
        <end position="376"/>
    </location>
</feature>
<dbReference type="CDD" id="cd01650">
    <property type="entry name" value="RT_nLTR_like"/>
    <property type="match status" value="1"/>
</dbReference>
<evidence type="ECO:0000256" key="7">
    <source>
        <dbReference type="ARBA" id="ARBA00022525"/>
    </source>
</evidence>
<dbReference type="GO" id="GO:0046872">
    <property type="term" value="F:metal ion binding"/>
    <property type="evidence" value="ECO:0007669"/>
    <property type="project" value="UniProtKB-KW"/>
</dbReference>
<evidence type="ECO:0000256" key="21">
    <source>
        <dbReference type="PIRSR" id="PIRSR600823-4"/>
    </source>
</evidence>
<dbReference type="PANTHER" id="PTHR31388:SF34">
    <property type="entry name" value="PEROXIDASE 10"/>
    <property type="match status" value="1"/>
</dbReference>
<feature type="binding site" evidence="20">
    <location>
        <position position="969"/>
    </location>
    <ligand>
        <name>Ca(2+)</name>
        <dbReference type="ChEBI" id="CHEBI:29108"/>
        <label>2</label>
    </ligand>
</feature>
<keyword evidence="8 26" id="KW-0575">Peroxidase</keyword>
<evidence type="ECO:0000256" key="8">
    <source>
        <dbReference type="ARBA" id="ARBA00022559"/>
    </source>
</evidence>
<feature type="disulfide bond" evidence="22">
    <location>
        <begin position="748"/>
        <end position="828"/>
    </location>
</feature>
<dbReference type="Pfam" id="PF00078">
    <property type="entry name" value="RVT_1"/>
    <property type="match status" value="1"/>
</dbReference>
<comment type="function">
    <text evidence="2">Removal of H(2)O(2), oxidation of toxic reductants, biosynthesis and degradation of lignin, suberization, auxin catabolism, response to environmental stresses such as wounding, pathogen attack and oxidative stress. These functions might be dependent on each isozyme/isoform in each plant tissue.</text>
</comment>
<dbReference type="PROSITE" id="PS50878">
    <property type="entry name" value="RT_POL"/>
    <property type="match status" value="1"/>
</dbReference>
<keyword evidence="10 20" id="KW-0479">Metal-binding</keyword>